<organism evidence="1 2">
    <name type="scientific">Scutellospora calospora</name>
    <dbReference type="NCBI Taxonomy" id="85575"/>
    <lineage>
        <taxon>Eukaryota</taxon>
        <taxon>Fungi</taxon>
        <taxon>Fungi incertae sedis</taxon>
        <taxon>Mucoromycota</taxon>
        <taxon>Glomeromycotina</taxon>
        <taxon>Glomeromycetes</taxon>
        <taxon>Diversisporales</taxon>
        <taxon>Gigasporaceae</taxon>
        <taxon>Scutellospora</taxon>
    </lineage>
</organism>
<dbReference type="EMBL" id="CAJVPM010014060">
    <property type="protein sequence ID" value="CAG8598857.1"/>
    <property type="molecule type" value="Genomic_DNA"/>
</dbReference>
<accession>A0ACA9MKU5</accession>
<comment type="caution">
    <text evidence="1">The sequence shown here is derived from an EMBL/GenBank/DDBJ whole genome shotgun (WGS) entry which is preliminary data.</text>
</comment>
<feature type="non-terminal residue" evidence="1">
    <location>
        <position position="561"/>
    </location>
</feature>
<sequence>MSRKRLWETDHELTLPTRISDESDRWKRIRCDEVSEDIENFYEDIRTQILRYNNKEAITIIIETMLNSKCCARCILRFLNVHDYNIYSASEEVLLKLLCRIHEDFFKSIDPKLISSTEHSFTEILSCRPHDKPVCVTCFDLLYQADTIECVWPIYQSILAHNFDVKDFNLSVSMPTGILVNNYSMIVWVRKICNDLKVQCPLKKLIDLKEIFKLLLGWGIEKQSGMIYECQSQFNISIEYCHDETKRIHMFLTKIPSADFGIKKTRVKGKHVRTGDSRPNIINALQKVSDDEFLKMCNGCPSFVVKERWKLISIALEHAAVYVGGRYNKLSREMSQTPWIINGVKLAPTSVSECIGERIRELFKCDDYNFVPAGREDSNVRMLGSGRPFFMEIFNPRNPFPSQETLNSVQEEINKEYTDSVRCQRLTMITNKQDLSIIKEGEETKTKTYSALVWISKKVTPEIIDEINKFHDGFTIEQQTPIRVLQRRSSAVRSKKIHCIFAEQMEDNFLTLKMTTEAGTYIKEFIHGDLGRTTPNLGDMIGCHADILALDVLEVDLEWPI</sequence>
<evidence type="ECO:0000313" key="2">
    <source>
        <dbReference type="Proteomes" id="UP000789860"/>
    </source>
</evidence>
<keyword evidence="2" id="KW-1185">Reference proteome</keyword>
<protein>
    <submittedName>
        <fullName evidence="1">5108_t:CDS:1</fullName>
    </submittedName>
</protein>
<gene>
    <name evidence="1" type="ORF">SCALOS_LOCUS6856</name>
</gene>
<proteinExistence type="predicted"/>
<reference evidence="1" key="1">
    <citation type="submission" date="2021-06" db="EMBL/GenBank/DDBJ databases">
        <authorList>
            <person name="Kallberg Y."/>
            <person name="Tangrot J."/>
            <person name="Rosling A."/>
        </authorList>
    </citation>
    <scope>NUCLEOTIDE SEQUENCE</scope>
    <source>
        <strain evidence="1">AU212A</strain>
    </source>
</reference>
<evidence type="ECO:0000313" key="1">
    <source>
        <dbReference type="EMBL" id="CAG8598857.1"/>
    </source>
</evidence>
<dbReference type="Proteomes" id="UP000789860">
    <property type="component" value="Unassembled WGS sequence"/>
</dbReference>
<name>A0ACA9MKU5_9GLOM</name>